<keyword evidence="3" id="KW-1185">Reference proteome</keyword>
<dbReference type="AlphaFoldDB" id="A0AAN8D631"/>
<feature type="signal peptide" evidence="1">
    <location>
        <begin position="1"/>
        <end position="19"/>
    </location>
</feature>
<dbReference type="EMBL" id="JAURVH010001526">
    <property type="protein sequence ID" value="KAK5917306.1"/>
    <property type="molecule type" value="Genomic_DNA"/>
</dbReference>
<sequence>MAEMLLVLCLSSISALSSSSFSVSWIDFTLSLSPTSSAMAFGHNTENKVSKGLIATSDGRSHHVSPRG</sequence>
<organism evidence="2 3">
    <name type="scientific">Champsocephalus gunnari</name>
    <name type="common">Mackerel icefish</name>
    <dbReference type="NCBI Taxonomy" id="52237"/>
    <lineage>
        <taxon>Eukaryota</taxon>
        <taxon>Metazoa</taxon>
        <taxon>Chordata</taxon>
        <taxon>Craniata</taxon>
        <taxon>Vertebrata</taxon>
        <taxon>Euteleostomi</taxon>
        <taxon>Actinopterygii</taxon>
        <taxon>Neopterygii</taxon>
        <taxon>Teleostei</taxon>
        <taxon>Neoteleostei</taxon>
        <taxon>Acanthomorphata</taxon>
        <taxon>Eupercaria</taxon>
        <taxon>Perciformes</taxon>
        <taxon>Notothenioidei</taxon>
        <taxon>Channichthyidae</taxon>
        <taxon>Champsocephalus</taxon>
    </lineage>
</organism>
<evidence type="ECO:0000256" key="1">
    <source>
        <dbReference type="SAM" id="SignalP"/>
    </source>
</evidence>
<protein>
    <recommendedName>
        <fullName evidence="4">Secreted protein</fullName>
    </recommendedName>
</protein>
<proteinExistence type="predicted"/>
<gene>
    <name evidence="2" type="ORF">CgunFtcFv8_012208</name>
</gene>
<reference evidence="2 3" key="1">
    <citation type="journal article" date="2023" name="Mol. Biol. Evol.">
        <title>Genomics of Secondarily Temperate Adaptation in the Only Non-Antarctic Icefish.</title>
        <authorList>
            <person name="Rivera-Colon A.G."/>
            <person name="Rayamajhi N."/>
            <person name="Minhas B.F."/>
            <person name="Madrigal G."/>
            <person name="Bilyk K.T."/>
            <person name="Yoon V."/>
            <person name="Hune M."/>
            <person name="Gregory S."/>
            <person name="Cheng C.H.C."/>
            <person name="Catchen J.M."/>
        </authorList>
    </citation>
    <scope>NUCLEOTIDE SEQUENCE [LARGE SCALE GENOMIC DNA]</scope>
    <source>
        <tissue evidence="2">White muscle</tissue>
    </source>
</reference>
<feature type="chain" id="PRO_5042915028" description="Secreted protein" evidence="1">
    <location>
        <begin position="20"/>
        <end position="68"/>
    </location>
</feature>
<evidence type="ECO:0000313" key="3">
    <source>
        <dbReference type="Proteomes" id="UP001331515"/>
    </source>
</evidence>
<name>A0AAN8D631_CHAGU</name>
<accession>A0AAN8D631</accession>
<dbReference type="Proteomes" id="UP001331515">
    <property type="component" value="Unassembled WGS sequence"/>
</dbReference>
<comment type="caution">
    <text evidence="2">The sequence shown here is derived from an EMBL/GenBank/DDBJ whole genome shotgun (WGS) entry which is preliminary data.</text>
</comment>
<keyword evidence="1" id="KW-0732">Signal</keyword>
<evidence type="ECO:0000313" key="2">
    <source>
        <dbReference type="EMBL" id="KAK5917306.1"/>
    </source>
</evidence>
<evidence type="ECO:0008006" key="4">
    <source>
        <dbReference type="Google" id="ProtNLM"/>
    </source>
</evidence>